<dbReference type="OrthoDB" id="4750250at2"/>
<name>A0A077M998_9MICO</name>
<dbReference type="Pfam" id="PF08808">
    <property type="entry name" value="RES"/>
    <property type="match status" value="1"/>
</dbReference>
<dbReference type="RefSeq" id="WP_048545438.1">
    <property type="nucleotide sequence ID" value="NZ_HF571038.1"/>
</dbReference>
<feature type="domain" description="RES" evidence="1">
    <location>
        <begin position="27"/>
        <end position="158"/>
    </location>
</feature>
<evidence type="ECO:0000259" key="1">
    <source>
        <dbReference type="Pfam" id="PF08808"/>
    </source>
</evidence>
<dbReference type="AlphaFoldDB" id="A0A077M998"/>
<evidence type="ECO:0000313" key="3">
    <source>
        <dbReference type="Proteomes" id="UP000035720"/>
    </source>
</evidence>
<dbReference type="EMBL" id="CAJC01000142">
    <property type="protein sequence ID" value="CCI53234.1"/>
    <property type="molecule type" value="Genomic_DNA"/>
</dbReference>
<accession>A0A077M998</accession>
<dbReference type="Proteomes" id="UP000035720">
    <property type="component" value="Unassembled WGS sequence"/>
</dbReference>
<dbReference type="InterPro" id="IPR014914">
    <property type="entry name" value="RES_dom"/>
</dbReference>
<comment type="caution">
    <text evidence="2">The sequence shown here is derived from an EMBL/GenBank/DDBJ whole genome shotgun (WGS) entry which is preliminary data.</text>
</comment>
<evidence type="ECO:0000313" key="2">
    <source>
        <dbReference type="EMBL" id="CCI53234.1"/>
    </source>
</evidence>
<keyword evidence="3" id="KW-1185">Reference proteome</keyword>
<reference evidence="2 3" key="1">
    <citation type="journal article" date="2013" name="ISME J.">
        <title>A metabolic model for members of the genus Tetrasphaera involved in enhanced biological phosphorus removal.</title>
        <authorList>
            <person name="Kristiansen R."/>
            <person name="Nguyen H.T.T."/>
            <person name="Saunders A.M."/>
            <person name="Nielsen J.L."/>
            <person name="Wimmer R."/>
            <person name="Le V.Q."/>
            <person name="McIlroy S.J."/>
            <person name="Petrovski S."/>
            <person name="Seviour R.J."/>
            <person name="Calteau A."/>
            <person name="Nielsen K.L."/>
            <person name="Nielsen P.H."/>
        </authorList>
    </citation>
    <scope>NUCLEOTIDE SEQUENCE [LARGE SCALE GENOMIC DNA]</scope>
    <source>
        <strain evidence="2 3">Ben 74</strain>
    </source>
</reference>
<proteinExistence type="predicted"/>
<protein>
    <recommendedName>
        <fullName evidence="1">RES domain-containing protein</fullName>
    </recommendedName>
</protein>
<organism evidence="2 3">
    <name type="scientific">Nostocoides jenkinsii Ben 74</name>
    <dbReference type="NCBI Taxonomy" id="1193518"/>
    <lineage>
        <taxon>Bacteria</taxon>
        <taxon>Bacillati</taxon>
        <taxon>Actinomycetota</taxon>
        <taxon>Actinomycetes</taxon>
        <taxon>Micrococcales</taxon>
        <taxon>Intrasporangiaceae</taxon>
        <taxon>Nostocoides</taxon>
    </lineage>
</organism>
<gene>
    <name evidence="2" type="ORF">BN13_320003</name>
</gene>
<sequence>MLLYRVFPYLPGASPGEPGSPTYLHRPQGRNRLDNQGVYDTWYFGLSPAAAIGEVFGDFVEWSAEMFLLPALPGSVKALGIYEVDDDIGVLDLDDARNLLARGLRPTQVIGRNRPVTQEWALSIYREQKWAGVRWWSYQRPHWTIYCLWVPVGDDCPATFLRIDDLDTSHPSVVDAANSLGRPIA</sequence>
<dbReference type="STRING" id="1193518.BN13_320003"/>